<evidence type="ECO:0000256" key="1">
    <source>
        <dbReference type="SAM" id="MobiDB-lite"/>
    </source>
</evidence>
<keyword evidence="3" id="KW-1185">Reference proteome</keyword>
<dbReference type="RefSeq" id="XP_022458454.1">
    <property type="nucleotide sequence ID" value="XM_022602672.1"/>
</dbReference>
<dbReference type="AlphaFoldDB" id="W6MVR9"/>
<reference evidence="2" key="1">
    <citation type="submission" date="2013-12" db="EMBL/GenBank/DDBJ databases">
        <authorList>
            <person name="Genoscope - CEA"/>
        </authorList>
    </citation>
    <scope>NUCLEOTIDE SEQUENCE</scope>
    <source>
        <strain evidence="2">CBS 1993</strain>
    </source>
</reference>
<organism evidence="2 3">
    <name type="scientific">Kuraishia capsulata CBS 1993</name>
    <dbReference type="NCBI Taxonomy" id="1382522"/>
    <lineage>
        <taxon>Eukaryota</taxon>
        <taxon>Fungi</taxon>
        <taxon>Dikarya</taxon>
        <taxon>Ascomycota</taxon>
        <taxon>Saccharomycotina</taxon>
        <taxon>Pichiomycetes</taxon>
        <taxon>Pichiales</taxon>
        <taxon>Pichiaceae</taxon>
        <taxon>Kuraishia</taxon>
    </lineage>
</organism>
<dbReference type="HOGENOM" id="CLU_1151936_0_0_1"/>
<evidence type="ECO:0000313" key="2">
    <source>
        <dbReference type="EMBL" id="CDK26450.1"/>
    </source>
</evidence>
<proteinExistence type="predicted"/>
<protein>
    <submittedName>
        <fullName evidence="2">Uncharacterized protein</fullName>
    </submittedName>
</protein>
<dbReference type="Proteomes" id="UP000019384">
    <property type="component" value="Unassembled WGS sequence"/>
</dbReference>
<feature type="region of interest" description="Disordered" evidence="1">
    <location>
        <begin position="117"/>
        <end position="144"/>
    </location>
</feature>
<gene>
    <name evidence="2" type="ORF">KUCA_T00002422001</name>
</gene>
<dbReference type="GeneID" id="34519842"/>
<dbReference type="EMBL" id="HG793127">
    <property type="protein sequence ID" value="CDK26450.1"/>
    <property type="molecule type" value="Genomic_DNA"/>
</dbReference>
<sequence length="241" mass="27102">MIKRSPTYSEKKRNSNIWNRSKSKRHSMLVPDQFSADMLKLQENAETVSEIGPDSVQQGNAGRKGFDEQIREIGEDEGDSLTLRSADQFEDSSEMLNSAFNDYQLALQALSIDSSSRNIQEQSEADTATTNTIPAPASTDIETKSREQCKTKAVTISSAPIHDAKTMTIPRIPTYDAPILEVRTISKFVFVGYKESSSNELDATDNHRDSYFADNGFFDDTRLIFEESEDDEKIKRTSFTL</sequence>
<evidence type="ECO:0000313" key="3">
    <source>
        <dbReference type="Proteomes" id="UP000019384"/>
    </source>
</evidence>
<feature type="compositionally biased region" description="Polar residues" evidence="1">
    <location>
        <begin position="117"/>
        <end position="133"/>
    </location>
</feature>
<reference evidence="2" key="2">
    <citation type="submission" date="2014-02" db="EMBL/GenBank/DDBJ databases">
        <title>Complete DNA sequence of /Kuraishia capsulata/ illustrates novel genomic features among budding yeasts (/Saccharomycotina/).</title>
        <authorList>
            <person name="Morales L."/>
            <person name="Noel B."/>
            <person name="Porcel B."/>
            <person name="Marcet-Houben M."/>
            <person name="Hullo M-F."/>
            <person name="Sacerdot C."/>
            <person name="Tekaia F."/>
            <person name="Leh-Louis V."/>
            <person name="Despons L."/>
            <person name="Khanna V."/>
            <person name="Aury J-M."/>
            <person name="Barbe V."/>
            <person name="Couloux A."/>
            <person name="Labadie K."/>
            <person name="Pelletier E."/>
            <person name="Souciet J-L."/>
            <person name="Boekhout T."/>
            <person name="Gabaldon T."/>
            <person name="Wincker P."/>
            <person name="Dujon B."/>
        </authorList>
    </citation>
    <scope>NUCLEOTIDE SEQUENCE</scope>
    <source>
        <strain evidence="2">CBS 1993</strain>
    </source>
</reference>
<name>W6MVR9_9ASCO</name>
<accession>W6MVR9</accession>
<feature type="region of interest" description="Disordered" evidence="1">
    <location>
        <begin position="1"/>
        <end position="24"/>
    </location>
</feature>